<feature type="signal peptide" evidence="8">
    <location>
        <begin position="1"/>
        <end position="29"/>
    </location>
</feature>
<comment type="subcellular location">
    <subcellularLocation>
        <location evidence="1">Cell membrane</location>
    </subcellularLocation>
</comment>
<dbReference type="GO" id="GO:0005886">
    <property type="term" value="C:plasma membrane"/>
    <property type="evidence" value="ECO:0007669"/>
    <property type="project" value="UniProtKB-SubCell"/>
</dbReference>
<dbReference type="GeneTree" id="ENSGT00970000194015"/>
<dbReference type="AlphaFoldDB" id="A0A4W4EZE9"/>
<evidence type="ECO:0000256" key="3">
    <source>
        <dbReference type="ARBA" id="ARBA00022729"/>
    </source>
</evidence>
<keyword evidence="6" id="KW-1015">Disulfide bond</keyword>
<reference evidence="10" key="3">
    <citation type="submission" date="2020-05" db="EMBL/GenBank/DDBJ databases">
        <title>Electrophorus electricus (electric eel) genome, fEleEle1, primary haplotype.</title>
        <authorList>
            <person name="Myers G."/>
            <person name="Meyer A."/>
            <person name="Fedrigo O."/>
            <person name="Formenti G."/>
            <person name="Rhie A."/>
            <person name="Tracey A."/>
            <person name="Sims Y."/>
            <person name="Jarvis E.D."/>
        </authorList>
    </citation>
    <scope>NUCLEOTIDE SEQUENCE [LARGE SCALE GENOMIC DNA]</scope>
</reference>
<keyword evidence="2" id="KW-1003">Cell membrane</keyword>
<sequence length="140" mass="15864">MTSHISSSCLIAGMVCILLLFLLFHGVGNEQTTSIYVYWFKHTDSSVPVYISCQYYKIFSPSSLCYFVNQSKRIVMTVNSQNISLTIKAVNHTDSGLYYCGTQPRDFISFSNATYLQVTGNFLCSHITLLINKHLYSMID</sequence>
<evidence type="ECO:0000313" key="10">
    <source>
        <dbReference type="Ensembl" id="ENSEEEP00000017743.2"/>
    </source>
</evidence>
<evidence type="ECO:0000259" key="9">
    <source>
        <dbReference type="PROSITE" id="PS50835"/>
    </source>
</evidence>
<reference evidence="10" key="5">
    <citation type="submission" date="2025-09" db="UniProtKB">
        <authorList>
            <consortium name="Ensembl"/>
        </authorList>
    </citation>
    <scope>IDENTIFICATION</scope>
</reference>
<evidence type="ECO:0000256" key="5">
    <source>
        <dbReference type="ARBA" id="ARBA00023136"/>
    </source>
</evidence>
<reference evidence="10" key="4">
    <citation type="submission" date="2025-08" db="UniProtKB">
        <authorList>
            <consortium name="Ensembl"/>
        </authorList>
    </citation>
    <scope>IDENTIFICATION</scope>
</reference>
<dbReference type="Gene3D" id="2.60.40.10">
    <property type="entry name" value="Immunoglobulins"/>
    <property type="match status" value="1"/>
</dbReference>
<dbReference type="PANTHER" id="PTHR19433">
    <property type="entry name" value="T-CELL RECEPTOR ALPHA CHAIN V REGION-RELATED"/>
    <property type="match status" value="1"/>
</dbReference>
<reference evidence="11" key="1">
    <citation type="journal article" date="2014" name="Science">
        <title>Nonhuman genetics. Genomic basis for the convergent evolution of electric organs.</title>
        <authorList>
            <person name="Gallant J.R."/>
            <person name="Traeger L.L."/>
            <person name="Volkening J.D."/>
            <person name="Moffett H."/>
            <person name="Chen P.H."/>
            <person name="Novina C.D."/>
            <person name="Phillips G.N.Jr."/>
            <person name="Anand R."/>
            <person name="Wells G.B."/>
            <person name="Pinch M."/>
            <person name="Guth R."/>
            <person name="Unguez G.A."/>
            <person name="Albert J.S."/>
            <person name="Zakon H.H."/>
            <person name="Samanta M.P."/>
            <person name="Sussman M.R."/>
        </authorList>
    </citation>
    <scope>NUCLEOTIDE SEQUENCE [LARGE SCALE GENOMIC DNA]</scope>
</reference>
<evidence type="ECO:0000256" key="4">
    <source>
        <dbReference type="ARBA" id="ARBA00022859"/>
    </source>
</evidence>
<evidence type="ECO:0000256" key="1">
    <source>
        <dbReference type="ARBA" id="ARBA00004236"/>
    </source>
</evidence>
<dbReference type="SUPFAM" id="SSF48726">
    <property type="entry name" value="Immunoglobulin"/>
    <property type="match status" value="1"/>
</dbReference>
<evidence type="ECO:0000313" key="11">
    <source>
        <dbReference type="Proteomes" id="UP000314983"/>
    </source>
</evidence>
<keyword evidence="7" id="KW-0325">Glycoprotein</keyword>
<feature type="domain" description="Ig-like" evidence="9">
    <location>
        <begin position="1"/>
        <end position="100"/>
    </location>
</feature>
<dbReference type="InterPro" id="IPR013106">
    <property type="entry name" value="Ig_V-set"/>
</dbReference>
<feature type="chain" id="PRO_5044195646" description="Ig-like domain-containing protein" evidence="8">
    <location>
        <begin position="30"/>
        <end position="140"/>
    </location>
</feature>
<evidence type="ECO:0000256" key="8">
    <source>
        <dbReference type="SAM" id="SignalP"/>
    </source>
</evidence>
<evidence type="ECO:0000256" key="6">
    <source>
        <dbReference type="ARBA" id="ARBA00023157"/>
    </source>
</evidence>
<evidence type="ECO:0000256" key="7">
    <source>
        <dbReference type="ARBA" id="ARBA00023180"/>
    </source>
</evidence>
<keyword evidence="3 8" id="KW-0732">Signal</keyword>
<protein>
    <recommendedName>
        <fullName evidence="9">Ig-like domain-containing protein</fullName>
    </recommendedName>
</protein>
<keyword evidence="11" id="KW-1185">Reference proteome</keyword>
<dbReference type="Ensembl" id="ENSEEET00000017942.2">
    <property type="protein sequence ID" value="ENSEEEP00000017743.2"/>
    <property type="gene ID" value="ENSEEEG00000008764.2"/>
</dbReference>
<dbReference type="Pfam" id="PF07686">
    <property type="entry name" value="V-set"/>
    <property type="match status" value="1"/>
</dbReference>
<dbReference type="PROSITE" id="PS50835">
    <property type="entry name" value="IG_LIKE"/>
    <property type="match status" value="1"/>
</dbReference>
<proteinExistence type="predicted"/>
<organism evidence="10 11">
    <name type="scientific">Electrophorus electricus</name>
    <name type="common">Electric eel</name>
    <name type="synonym">Gymnotus electricus</name>
    <dbReference type="NCBI Taxonomy" id="8005"/>
    <lineage>
        <taxon>Eukaryota</taxon>
        <taxon>Metazoa</taxon>
        <taxon>Chordata</taxon>
        <taxon>Craniata</taxon>
        <taxon>Vertebrata</taxon>
        <taxon>Euteleostomi</taxon>
        <taxon>Actinopterygii</taxon>
        <taxon>Neopterygii</taxon>
        <taxon>Teleostei</taxon>
        <taxon>Ostariophysi</taxon>
        <taxon>Gymnotiformes</taxon>
        <taxon>Gymnotoidei</taxon>
        <taxon>Gymnotidae</taxon>
        <taxon>Electrophorus</taxon>
    </lineage>
</organism>
<dbReference type="InterPro" id="IPR052051">
    <property type="entry name" value="TCR_complex_component"/>
</dbReference>
<keyword evidence="5" id="KW-0472">Membrane</keyword>
<reference evidence="11" key="2">
    <citation type="journal article" date="2017" name="Sci. Adv.">
        <title>A tail of two voltages: Proteomic comparison of the three electric organs of the electric eel.</title>
        <authorList>
            <person name="Traeger L.L."/>
            <person name="Sabat G."/>
            <person name="Barrett-Wilt G.A."/>
            <person name="Wells G.B."/>
            <person name="Sussman M.R."/>
        </authorList>
    </citation>
    <scope>NUCLEOTIDE SEQUENCE [LARGE SCALE GENOMIC DNA]</scope>
</reference>
<dbReference type="Proteomes" id="UP000314983">
    <property type="component" value="Chromosome 5"/>
</dbReference>
<dbReference type="PANTHER" id="PTHR19433:SF111">
    <property type="entry name" value="T CELL RECEPTOR ALPHA VARIABLE 4"/>
    <property type="match status" value="1"/>
</dbReference>
<keyword evidence="4" id="KW-0391">Immunity</keyword>
<evidence type="ECO:0000256" key="2">
    <source>
        <dbReference type="ARBA" id="ARBA00022475"/>
    </source>
</evidence>
<dbReference type="GO" id="GO:0009617">
    <property type="term" value="P:response to bacterium"/>
    <property type="evidence" value="ECO:0007669"/>
    <property type="project" value="TreeGrafter"/>
</dbReference>
<name>A0A4W4EZE9_ELEEL</name>
<dbReference type="InterPro" id="IPR013783">
    <property type="entry name" value="Ig-like_fold"/>
</dbReference>
<dbReference type="InterPro" id="IPR036179">
    <property type="entry name" value="Ig-like_dom_sf"/>
</dbReference>
<dbReference type="GO" id="GO:0002376">
    <property type="term" value="P:immune system process"/>
    <property type="evidence" value="ECO:0007669"/>
    <property type="project" value="UniProtKB-KW"/>
</dbReference>
<dbReference type="InterPro" id="IPR007110">
    <property type="entry name" value="Ig-like_dom"/>
</dbReference>
<accession>A0A4W4EZE9</accession>